<keyword evidence="3" id="KW-1185">Reference proteome</keyword>
<evidence type="ECO:0000313" key="3">
    <source>
        <dbReference type="Proteomes" id="UP000822688"/>
    </source>
</evidence>
<evidence type="ECO:0000256" key="1">
    <source>
        <dbReference type="SAM" id="MobiDB-lite"/>
    </source>
</evidence>
<feature type="compositionally biased region" description="Basic and acidic residues" evidence="1">
    <location>
        <begin position="1"/>
        <end position="11"/>
    </location>
</feature>
<organism evidence="2 3">
    <name type="scientific">Ceratodon purpureus</name>
    <name type="common">Fire moss</name>
    <name type="synonym">Dicranum purpureum</name>
    <dbReference type="NCBI Taxonomy" id="3225"/>
    <lineage>
        <taxon>Eukaryota</taxon>
        <taxon>Viridiplantae</taxon>
        <taxon>Streptophyta</taxon>
        <taxon>Embryophyta</taxon>
        <taxon>Bryophyta</taxon>
        <taxon>Bryophytina</taxon>
        <taxon>Bryopsida</taxon>
        <taxon>Dicranidae</taxon>
        <taxon>Pseudoditrichales</taxon>
        <taxon>Ditrichaceae</taxon>
        <taxon>Ceratodon</taxon>
    </lineage>
</organism>
<feature type="region of interest" description="Disordered" evidence="1">
    <location>
        <begin position="1"/>
        <end position="23"/>
    </location>
</feature>
<dbReference type="Proteomes" id="UP000822688">
    <property type="component" value="Chromosome 3"/>
</dbReference>
<proteinExistence type="predicted"/>
<evidence type="ECO:0000313" key="2">
    <source>
        <dbReference type="EMBL" id="KAG0581728.1"/>
    </source>
</evidence>
<name>A0A8T0IGR3_CERPU</name>
<dbReference type="EMBL" id="CM026423">
    <property type="protein sequence ID" value="KAG0581728.1"/>
    <property type="molecule type" value="Genomic_DNA"/>
</dbReference>
<reference evidence="2" key="1">
    <citation type="submission" date="2020-06" db="EMBL/GenBank/DDBJ databases">
        <title>WGS assembly of Ceratodon purpureus strain R40.</title>
        <authorList>
            <person name="Carey S.B."/>
            <person name="Jenkins J."/>
            <person name="Shu S."/>
            <person name="Lovell J.T."/>
            <person name="Sreedasyam A."/>
            <person name="Maumus F."/>
            <person name="Tiley G.P."/>
            <person name="Fernandez-Pozo N."/>
            <person name="Barry K."/>
            <person name="Chen C."/>
            <person name="Wang M."/>
            <person name="Lipzen A."/>
            <person name="Daum C."/>
            <person name="Saski C.A."/>
            <person name="Payton A.C."/>
            <person name="Mcbreen J.C."/>
            <person name="Conrad R.E."/>
            <person name="Kollar L.M."/>
            <person name="Olsson S."/>
            <person name="Huttunen S."/>
            <person name="Landis J.B."/>
            <person name="Wickett N.J."/>
            <person name="Johnson M.G."/>
            <person name="Rensing S.A."/>
            <person name="Grimwood J."/>
            <person name="Schmutz J."/>
            <person name="Mcdaniel S.F."/>
        </authorList>
    </citation>
    <scope>NUCLEOTIDE SEQUENCE</scope>
    <source>
        <strain evidence="2">R40</strain>
    </source>
</reference>
<accession>A0A8T0IGR3</accession>
<dbReference type="AlphaFoldDB" id="A0A8T0IGR3"/>
<sequence>MKAQIRTDKRQTGSGVGTHSRMLTNSPTEIPLCILLYSHEKSRNPTSIASRKIHNHQPGRMQNTTSTPITLTIKNLPVDRSTHAHERSKHWFKAGVLPPKEALIHSLLQPTPTPFKKTKW</sequence>
<comment type="caution">
    <text evidence="2">The sequence shown here is derived from an EMBL/GenBank/DDBJ whole genome shotgun (WGS) entry which is preliminary data.</text>
</comment>
<protein>
    <submittedName>
        <fullName evidence="2">Uncharacterized protein</fullName>
    </submittedName>
</protein>
<gene>
    <name evidence="2" type="ORF">KC19_3G004000</name>
</gene>